<name>E3Q8J9_COLGM</name>
<sequence>MPLLEQSPLNCTFNPDDVVAGLTQYYLTLTRMAYIPASYVDFPPPGGWTDVELDVGALRALRRSETVINLLRHLPYPRPMHDGPRPGPWNVAPRSKAVRYLRHMGSFSQWSDRGDAGLHELAALPMGDTPAAPMDLPPDVVCLTFGERQTRNGARPYWWIVDCSRGILTPFQEGTYGIAKVPRNKPWRTVQSYPVSDFFARLVPDLGLNLLPVPPTEDLDAEVLGPSSGSLGREVAHIYMAHGWSNADFRHDECITALQAWRRQVQERERQKMAQDVDDADDEDFEMEDSDDDDDDNDNDNDMDQGEAGELLAEAVADMEVDDLSAEAAALRADMSPEERRRFDRRENQLPPFEWIDSE</sequence>
<organism evidence="3">
    <name type="scientific">Colletotrichum graminicola (strain M1.001 / M2 / FGSC 10212)</name>
    <name type="common">Maize anthracnose fungus</name>
    <name type="synonym">Glomerella graminicola</name>
    <dbReference type="NCBI Taxonomy" id="645133"/>
    <lineage>
        <taxon>Eukaryota</taxon>
        <taxon>Fungi</taxon>
        <taxon>Dikarya</taxon>
        <taxon>Ascomycota</taxon>
        <taxon>Pezizomycotina</taxon>
        <taxon>Sordariomycetes</taxon>
        <taxon>Hypocreomycetidae</taxon>
        <taxon>Glomerellales</taxon>
        <taxon>Glomerellaceae</taxon>
        <taxon>Colletotrichum</taxon>
        <taxon>Colletotrichum graminicola species complex</taxon>
    </lineage>
</organism>
<dbReference type="EMBL" id="GG697336">
    <property type="protein sequence ID" value="EFQ26870.1"/>
    <property type="molecule type" value="Genomic_DNA"/>
</dbReference>
<reference evidence="3" key="1">
    <citation type="journal article" date="2012" name="Nat. Genet.">
        <title>Lifestyle transitions in plant pathogenic Colletotrichum fungi deciphered by genome and transcriptome analyses.</title>
        <authorList>
            <person name="O'Connell R.J."/>
            <person name="Thon M.R."/>
            <person name="Hacquard S."/>
            <person name="Amyotte S.G."/>
            <person name="Kleemann J."/>
            <person name="Torres M.F."/>
            <person name="Damm U."/>
            <person name="Buiate E.A."/>
            <person name="Epstein L."/>
            <person name="Alkan N."/>
            <person name="Altmueller J."/>
            <person name="Alvarado-Balderrama L."/>
            <person name="Bauser C.A."/>
            <person name="Becker C."/>
            <person name="Birren B.W."/>
            <person name="Chen Z."/>
            <person name="Choi J."/>
            <person name="Crouch J.A."/>
            <person name="Duvick J.P."/>
            <person name="Farman M.A."/>
            <person name="Gan P."/>
            <person name="Heiman D."/>
            <person name="Henrissat B."/>
            <person name="Howard R.J."/>
            <person name="Kabbage M."/>
            <person name="Koch C."/>
            <person name="Kracher B."/>
            <person name="Kubo Y."/>
            <person name="Law A.D."/>
            <person name="Lebrun M.-H."/>
            <person name="Lee Y.-H."/>
            <person name="Miyara I."/>
            <person name="Moore N."/>
            <person name="Neumann U."/>
            <person name="Nordstroem K."/>
            <person name="Panaccione D.G."/>
            <person name="Panstruga R."/>
            <person name="Place M."/>
            <person name="Proctor R.H."/>
            <person name="Prusky D."/>
            <person name="Rech G."/>
            <person name="Reinhardt R."/>
            <person name="Rollins J.A."/>
            <person name="Rounsley S."/>
            <person name="Schardl C.L."/>
            <person name="Schwartz D.C."/>
            <person name="Shenoy N."/>
            <person name="Shirasu K."/>
            <person name="Sikhakolli U.R."/>
            <person name="Stueber K."/>
            <person name="Sukno S.A."/>
            <person name="Sweigard J.A."/>
            <person name="Takano Y."/>
            <person name="Takahara H."/>
            <person name="Trail F."/>
            <person name="van der Does H.C."/>
            <person name="Voll L.M."/>
            <person name="Will I."/>
            <person name="Young S."/>
            <person name="Zeng Q."/>
            <person name="Zhang J."/>
            <person name="Zhou S."/>
            <person name="Dickman M.B."/>
            <person name="Schulze-Lefert P."/>
            <person name="Ver Loren van Themaat E."/>
            <person name="Ma L.-J."/>
            <person name="Vaillancourt L.J."/>
        </authorList>
    </citation>
    <scope>NUCLEOTIDE SEQUENCE [LARGE SCALE GENOMIC DNA]</scope>
    <source>
        <strain evidence="3">M1.001 / M2 / FGSC 10212</strain>
    </source>
</reference>
<feature type="region of interest" description="Disordered" evidence="1">
    <location>
        <begin position="328"/>
        <end position="359"/>
    </location>
</feature>
<gene>
    <name evidence="2" type="ORF">GLRG_02041</name>
</gene>
<feature type="compositionally biased region" description="Acidic residues" evidence="1">
    <location>
        <begin position="276"/>
        <end position="307"/>
    </location>
</feature>
<dbReference type="eggNOG" id="ENOG502RISQ">
    <property type="taxonomic scope" value="Eukaryota"/>
</dbReference>
<proteinExistence type="predicted"/>
<keyword evidence="3" id="KW-1185">Reference proteome</keyword>
<dbReference type="GeneID" id="24407406"/>
<dbReference type="HOGENOM" id="CLU_780769_0_0_1"/>
<feature type="compositionally biased region" description="Basic and acidic residues" evidence="1">
    <location>
        <begin position="335"/>
        <end position="348"/>
    </location>
</feature>
<protein>
    <recommendedName>
        <fullName evidence="4">Alpha beta hydrolase fold protein</fullName>
    </recommendedName>
</protein>
<dbReference type="AlphaFoldDB" id="E3Q8J9"/>
<evidence type="ECO:0000313" key="3">
    <source>
        <dbReference type="Proteomes" id="UP000008782"/>
    </source>
</evidence>
<dbReference type="RefSeq" id="XP_008090890.1">
    <property type="nucleotide sequence ID" value="XM_008092699.1"/>
</dbReference>
<dbReference type="VEuPathDB" id="FungiDB:GLRG_02041"/>
<dbReference type="Proteomes" id="UP000008782">
    <property type="component" value="Unassembled WGS sequence"/>
</dbReference>
<accession>E3Q8J9</accession>
<dbReference type="OrthoDB" id="5343383at2759"/>
<dbReference type="STRING" id="645133.E3Q8J9"/>
<feature type="region of interest" description="Disordered" evidence="1">
    <location>
        <begin position="269"/>
        <end position="313"/>
    </location>
</feature>
<evidence type="ECO:0000256" key="1">
    <source>
        <dbReference type="SAM" id="MobiDB-lite"/>
    </source>
</evidence>
<evidence type="ECO:0008006" key="4">
    <source>
        <dbReference type="Google" id="ProtNLM"/>
    </source>
</evidence>
<evidence type="ECO:0000313" key="2">
    <source>
        <dbReference type="EMBL" id="EFQ26870.1"/>
    </source>
</evidence>